<dbReference type="OrthoDB" id="9787779at2"/>
<dbReference type="RefSeq" id="WP_089747210.1">
    <property type="nucleotide sequence ID" value="NZ_FOGF01000030.1"/>
</dbReference>
<sequence>MDYRKILVFLKNEDKTESIQTISKVDNKYDVRFHSQPTQPDMHGEKSVVINHVQEEIDPTQTVIINGVVANNIKEMYDFGEWYRIVYDNKDDKKDTHKLYLKDDVEICANKVNTANARKIFNYIKGVASGKNWGILNY</sequence>
<proteinExistence type="predicted"/>
<dbReference type="STRING" id="137733.SAMN05421767_1303"/>
<keyword evidence="2" id="KW-1185">Reference proteome</keyword>
<gene>
    <name evidence="1" type="ORF">SAMN05421767_1303</name>
</gene>
<organism evidence="1 2">
    <name type="scientific">Granulicatella balaenopterae</name>
    <dbReference type="NCBI Taxonomy" id="137733"/>
    <lineage>
        <taxon>Bacteria</taxon>
        <taxon>Bacillati</taxon>
        <taxon>Bacillota</taxon>
        <taxon>Bacilli</taxon>
        <taxon>Lactobacillales</taxon>
        <taxon>Carnobacteriaceae</taxon>
        <taxon>Granulicatella</taxon>
    </lineage>
</organism>
<reference evidence="1 2" key="1">
    <citation type="submission" date="2016-10" db="EMBL/GenBank/DDBJ databases">
        <authorList>
            <person name="de Groot N.N."/>
        </authorList>
    </citation>
    <scope>NUCLEOTIDE SEQUENCE [LARGE SCALE GENOMIC DNA]</scope>
    <source>
        <strain evidence="1 2">DSM 15827</strain>
    </source>
</reference>
<name>A0A1H9MTN5_9LACT</name>
<dbReference type="Proteomes" id="UP000198556">
    <property type="component" value="Unassembled WGS sequence"/>
</dbReference>
<accession>A0A1H9MTN5</accession>
<dbReference type="EMBL" id="FOGF01000030">
    <property type="protein sequence ID" value="SER26839.1"/>
    <property type="molecule type" value="Genomic_DNA"/>
</dbReference>
<dbReference type="AlphaFoldDB" id="A0A1H9MTN5"/>
<evidence type="ECO:0000313" key="2">
    <source>
        <dbReference type="Proteomes" id="UP000198556"/>
    </source>
</evidence>
<evidence type="ECO:0000313" key="1">
    <source>
        <dbReference type="EMBL" id="SER26839.1"/>
    </source>
</evidence>
<protein>
    <submittedName>
        <fullName evidence="1">Uncharacterized protein</fullName>
    </submittedName>
</protein>